<dbReference type="InterPro" id="IPR010982">
    <property type="entry name" value="Lambda_DNA-bd_dom_sf"/>
</dbReference>
<dbReference type="Gene3D" id="1.10.490.50">
    <property type="entry name" value="Antibiotic binding domain of TipA-like multidrug resistance regulators"/>
    <property type="match status" value="1"/>
</dbReference>
<dbReference type="Pfam" id="PF01381">
    <property type="entry name" value="HTH_3"/>
    <property type="match status" value="1"/>
</dbReference>
<dbReference type="InterPro" id="IPR012925">
    <property type="entry name" value="TipAS_dom"/>
</dbReference>
<dbReference type="Proteomes" id="UP000271472">
    <property type="component" value="Unassembled WGS sequence"/>
</dbReference>
<protein>
    <recommendedName>
        <fullName evidence="2">HTH cro/C1-type domain-containing protein</fullName>
    </recommendedName>
</protein>
<dbReference type="CDD" id="cd00093">
    <property type="entry name" value="HTH_XRE"/>
    <property type="match status" value="1"/>
</dbReference>
<keyword evidence="4" id="KW-1185">Reference proteome</keyword>
<dbReference type="GO" id="GO:0003677">
    <property type="term" value="F:DNA binding"/>
    <property type="evidence" value="ECO:0007669"/>
    <property type="project" value="UniProtKB-KW"/>
</dbReference>
<organism evidence="3 4">
    <name type="scientific">Slackia isoflavoniconvertens</name>
    <dbReference type="NCBI Taxonomy" id="572010"/>
    <lineage>
        <taxon>Bacteria</taxon>
        <taxon>Bacillati</taxon>
        <taxon>Actinomycetota</taxon>
        <taxon>Coriobacteriia</taxon>
        <taxon>Eggerthellales</taxon>
        <taxon>Eggerthellaceae</taxon>
        <taxon>Slackia</taxon>
    </lineage>
</organism>
<gene>
    <name evidence="3" type="ORF">DMP05_06950</name>
</gene>
<reference evidence="4" key="1">
    <citation type="submission" date="2018-05" db="EMBL/GenBank/DDBJ databases">
        <title>Genome Sequencing of selected type strains of the family Eggerthellaceae.</title>
        <authorList>
            <person name="Danylec N."/>
            <person name="Stoll D.A."/>
            <person name="Doetsch A."/>
            <person name="Huch M."/>
        </authorList>
    </citation>
    <scope>NUCLEOTIDE SEQUENCE [LARGE SCALE GENOMIC DNA]</scope>
    <source>
        <strain evidence="4">DSM 22006</strain>
    </source>
</reference>
<dbReference type="PANTHER" id="PTHR46558:SF4">
    <property type="entry name" value="DNA-BIDING PHAGE PROTEIN"/>
    <property type="match status" value="1"/>
</dbReference>
<dbReference type="PROSITE" id="PS50943">
    <property type="entry name" value="HTH_CROC1"/>
    <property type="match status" value="1"/>
</dbReference>
<sequence>MKFGETLIDLRKRNGLTQEELAAKLYVTRQAVSRWERGEVTPGIDMLKLIANVLNEPVAHLLDWPEHYCESCGMMLAPEEYGTDAHGSADSHYCKWCYQQGEYTYETTMDAMIEDCAPRLAESTGMTRDEAVSLMGAVLPHLKRWSAVHSNEMRYGVEARERYGDATVDASNEKLLDMSDEEWKTKEKLEVAIIEQLKKAMLTGDASSPEAAKLARMHADWIRMQWAKGAYSPQAHVCLARGYLADDRFVEYYDSRAGKGATEFLVEAIEAALG</sequence>
<proteinExistence type="predicted"/>
<dbReference type="RefSeq" id="WP_123219757.1">
    <property type="nucleotide sequence ID" value="NZ_JACHYQ010000003.1"/>
</dbReference>
<comment type="caution">
    <text evidence="3">The sequence shown here is derived from an EMBL/GenBank/DDBJ whole genome shotgun (WGS) entry which is preliminary data.</text>
</comment>
<evidence type="ECO:0000313" key="4">
    <source>
        <dbReference type="Proteomes" id="UP000271472"/>
    </source>
</evidence>
<dbReference type="SUPFAM" id="SSF47413">
    <property type="entry name" value="lambda repressor-like DNA-binding domains"/>
    <property type="match status" value="1"/>
</dbReference>
<accession>A0A3N0IB59</accession>
<feature type="domain" description="HTH cro/C1-type" evidence="2">
    <location>
        <begin position="7"/>
        <end position="61"/>
    </location>
</feature>
<dbReference type="OrthoDB" id="9801008at2"/>
<dbReference type="Gene3D" id="1.10.260.40">
    <property type="entry name" value="lambda repressor-like DNA-binding domains"/>
    <property type="match status" value="1"/>
</dbReference>
<dbReference type="SMART" id="SM00530">
    <property type="entry name" value="HTH_XRE"/>
    <property type="match status" value="1"/>
</dbReference>
<dbReference type="Pfam" id="PF07739">
    <property type="entry name" value="TipAS"/>
    <property type="match status" value="1"/>
</dbReference>
<evidence type="ECO:0000256" key="1">
    <source>
        <dbReference type="ARBA" id="ARBA00023125"/>
    </source>
</evidence>
<dbReference type="InterPro" id="IPR025868">
    <property type="entry name" value="Zn_ribbon_dom_put"/>
</dbReference>
<dbReference type="InterPro" id="IPR036244">
    <property type="entry name" value="TipA-like_antibiotic-bd"/>
</dbReference>
<evidence type="ECO:0000313" key="3">
    <source>
        <dbReference type="EMBL" id="RNM34243.1"/>
    </source>
</evidence>
<name>A0A3N0IB59_9ACTN</name>
<dbReference type="InterPro" id="IPR001387">
    <property type="entry name" value="Cro/C1-type_HTH"/>
</dbReference>
<dbReference type="GeneID" id="98663065"/>
<dbReference type="SUPFAM" id="SSF89082">
    <property type="entry name" value="Antibiotic binding domain of TipA-like multidrug resistance regulators"/>
    <property type="match status" value="1"/>
</dbReference>
<dbReference type="EMBL" id="QIBZ01000011">
    <property type="protein sequence ID" value="RNM34243.1"/>
    <property type="molecule type" value="Genomic_DNA"/>
</dbReference>
<dbReference type="AlphaFoldDB" id="A0A3N0IB59"/>
<dbReference type="PANTHER" id="PTHR46558">
    <property type="entry name" value="TRACRIPTIONAL REGULATORY PROTEIN-RELATED-RELATED"/>
    <property type="match status" value="1"/>
</dbReference>
<dbReference type="Pfam" id="PF12674">
    <property type="entry name" value="Zn_ribbon_2"/>
    <property type="match status" value="1"/>
</dbReference>
<keyword evidence="1" id="KW-0238">DNA-binding</keyword>
<evidence type="ECO:0000259" key="2">
    <source>
        <dbReference type="PROSITE" id="PS50943"/>
    </source>
</evidence>